<name>A0ABD3GQS5_9MARC</name>
<sequence length="149" mass="16760">MTSAEGDSSDTEELPLITKSKVGLFVEDEQLLEHLHDFSEFVRGRRVRMRDTLKSGKIRVGVDVKDEKMLGSNAGSREDLVGGAKNLWKSKLEPIETPNLQEVGAISGLGFINFEQLLRYTVNLGLSRIKKFEICSFAHAQYLLYIDPM</sequence>
<comment type="caution">
    <text evidence="1">The sequence shown here is derived from an EMBL/GenBank/DDBJ whole genome shotgun (WGS) entry which is preliminary data.</text>
</comment>
<proteinExistence type="predicted"/>
<dbReference type="Proteomes" id="UP001633002">
    <property type="component" value="Unassembled WGS sequence"/>
</dbReference>
<accession>A0ABD3GQS5</accession>
<gene>
    <name evidence="1" type="ORF">R1sor_024514</name>
</gene>
<protein>
    <submittedName>
        <fullName evidence="1">Uncharacterized protein</fullName>
    </submittedName>
</protein>
<organism evidence="1 2">
    <name type="scientific">Riccia sorocarpa</name>
    <dbReference type="NCBI Taxonomy" id="122646"/>
    <lineage>
        <taxon>Eukaryota</taxon>
        <taxon>Viridiplantae</taxon>
        <taxon>Streptophyta</taxon>
        <taxon>Embryophyta</taxon>
        <taxon>Marchantiophyta</taxon>
        <taxon>Marchantiopsida</taxon>
        <taxon>Marchantiidae</taxon>
        <taxon>Marchantiales</taxon>
        <taxon>Ricciaceae</taxon>
        <taxon>Riccia</taxon>
    </lineage>
</organism>
<evidence type="ECO:0000313" key="2">
    <source>
        <dbReference type="Proteomes" id="UP001633002"/>
    </source>
</evidence>
<evidence type="ECO:0000313" key="1">
    <source>
        <dbReference type="EMBL" id="KAL3681558.1"/>
    </source>
</evidence>
<reference evidence="1 2" key="1">
    <citation type="submission" date="2024-09" db="EMBL/GenBank/DDBJ databases">
        <title>Chromosome-scale assembly of Riccia sorocarpa.</title>
        <authorList>
            <person name="Paukszto L."/>
        </authorList>
    </citation>
    <scope>NUCLEOTIDE SEQUENCE [LARGE SCALE GENOMIC DNA]</scope>
    <source>
        <strain evidence="1">LP-2024</strain>
        <tissue evidence="1">Aerial parts of the thallus</tissue>
    </source>
</reference>
<dbReference type="EMBL" id="JBJQOH010000007">
    <property type="protein sequence ID" value="KAL3681558.1"/>
    <property type="molecule type" value="Genomic_DNA"/>
</dbReference>
<keyword evidence="2" id="KW-1185">Reference proteome</keyword>
<dbReference type="AlphaFoldDB" id="A0ABD3GQS5"/>